<evidence type="ECO:0000256" key="2">
    <source>
        <dbReference type="ARBA" id="ARBA00008420"/>
    </source>
</evidence>
<keyword evidence="4 10" id="KW-0808">Transferase</keyword>
<name>A0A4Q2JRC0_9MICO</name>
<keyword evidence="12" id="KW-1185">Reference proteome</keyword>
<organism evidence="11 12">
    <name type="scientific">Agromyces fucosus</name>
    <dbReference type="NCBI Taxonomy" id="41985"/>
    <lineage>
        <taxon>Bacteria</taxon>
        <taxon>Bacillati</taxon>
        <taxon>Actinomycetota</taxon>
        <taxon>Actinomycetes</taxon>
        <taxon>Micrococcales</taxon>
        <taxon>Microbacteriaceae</taxon>
        <taxon>Agromyces</taxon>
    </lineage>
</organism>
<evidence type="ECO:0000256" key="6">
    <source>
        <dbReference type="ARBA" id="ARBA00022777"/>
    </source>
</evidence>
<dbReference type="PANTHER" id="PTHR43442">
    <property type="entry name" value="GLUCONOKINASE-RELATED"/>
    <property type="match status" value="1"/>
</dbReference>
<evidence type="ECO:0000256" key="7">
    <source>
        <dbReference type="ARBA" id="ARBA00022840"/>
    </source>
</evidence>
<dbReference type="InterPro" id="IPR027417">
    <property type="entry name" value="P-loop_NTPase"/>
</dbReference>
<reference evidence="11 12" key="1">
    <citation type="submission" date="2019-01" db="EMBL/GenBank/DDBJ databases">
        <authorList>
            <person name="Li J."/>
        </authorList>
    </citation>
    <scope>NUCLEOTIDE SEQUENCE [LARGE SCALE GENOMIC DNA]</scope>
    <source>
        <strain evidence="11 12">CCUG 35506</strain>
    </source>
</reference>
<evidence type="ECO:0000313" key="12">
    <source>
        <dbReference type="Proteomes" id="UP000292935"/>
    </source>
</evidence>
<comment type="pathway">
    <text evidence="1">Carbohydrate acid metabolism.</text>
</comment>
<dbReference type="Gene3D" id="3.40.50.300">
    <property type="entry name" value="P-loop containing nucleotide triphosphate hydrolases"/>
    <property type="match status" value="1"/>
</dbReference>
<evidence type="ECO:0000313" key="11">
    <source>
        <dbReference type="EMBL" id="RXZ48608.1"/>
    </source>
</evidence>
<dbReference type="PANTHER" id="PTHR43442:SF3">
    <property type="entry name" value="GLUCONOKINASE-RELATED"/>
    <property type="match status" value="1"/>
</dbReference>
<keyword evidence="5 10" id="KW-0547">Nucleotide-binding</keyword>
<dbReference type="NCBIfam" id="TIGR01313">
    <property type="entry name" value="therm_gnt_kin"/>
    <property type="match status" value="1"/>
</dbReference>
<keyword evidence="8" id="KW-0311">Gluconate utilization</keyword>
<dbReference type="FunFam" id="3.40.50.300:FF:000522">
    <property type="entry name" value="Gluconokinase"/>
    <property type="match status" value="1"/>
</dbReference>
<dbReference type="EMBL" id="SDPO01000002">
    <property type="protein sequence ID" value="RXZ48608.1"/>
    <property type="molecule type" value="Genomic_DNA"/>
</dbReference>
<evidence type="ECO:0000256" key="5">
    <source>
        <dbReference type="ARBA" id="ARBA00022741"/>
    </source>
</evidence>
<dbReference type="EC" id="2.7.1.12" evidence="3 10"/>
<accession>A0A4Q2JRC0</accession>
<evidence type="ECO:0000256" key="8">
    <source>
        <dbReference type="ARBA" id="ARBA00023064"/>
    </source>
</evidence>
<evidence type="ECO:0000256" key="9">
    <source>
        <dbReference type="ARBA" id="ARBA00048090"/>
    </source>
</evidence>
<keyword evidence="6 10" id="KW-0418">Kinase</keyword>
<dbReference type="Pfam" id="PF01202">
    <property type="entry name" value="SKI"/>
    <property type="match status" value="1"/>
</dbReference>
<dbReference type="GO" id="GO:0046316">
    <property type="term" value="F:gluconokinase activity"/>
    <property type="evidence" value="ECO:0007669"/>
    <property type="project" value="UniProtKB-EC"/>
</dbReference>
<evidence type="ECO:0000256" key="4">
    <source>
        <dbReference type="ARBA" id="ARBA00022679"/>
    </source>
</evidence>
<dbReference type="Proteomes" id="UP000292935">
    <property type="component" value="Unassembled WGS sequence"/>
</dbReference>
<comment type="caution">
    <text evidence="11">The sequence shown here is derived from an EMBL/GenBank/DDBJ whole genome shotgun (WGS) entry which is preliminary data.</text>
</comment>
<comment type="catalytic activity">
    <reaction evidence="9 10">
        <text>D-gluconate + ATP = 6-phospho-D-gluconate + ADP + H(+)</text>
        <dbReference type="Rhea" id="RHEA:19433"/>
        <dbReference type="ChEBI" id="CHEBI:15378"/>
        <dbReference type="ChEBI" id="CHEBI:18391"/>
        <dbReference type="ChEBI" id="CHEBI:30616"/>
        <dbReference type="ChEBI" id="CHEBI:58759"/>
        <dbReference type="ChEBI" id="CHEBI:456216"/>
        <dbReference type="EC" id="2.7.1.12"/>
    </reaction>
</comment>
<dbReference type="InterPro" id="IPR031322">
    <property type="entry name" value="Shikimate/glucono_kinase"/>
</dbReference>
<dbReference type="AlphaFoldDB" id="A0A4Q2JRC0"/>
<dbReference type="GO" id="GO:0005524">
    <property type="term" value="F:ATP binding"/>
    <property type="evidence" value="ECO:0007669"/>
    <property type="project" value="UniProtKB-KW"/>
</dbReference>
<dbReference type="SUPFAM" id="SSF52540">
    <property type="entry name" value="P-loop containing nucleoside triphosphate hydrolases"/>
    <property type="match status" value="1"/>
</dbReference>
<dbReference type="GO" id="GO:0005737">
    <property type="term" value="C:cytoplasm"/>
    <property type="evidence" value="ECO:0007669"/>
    <property type="project" value="TreeGrafter"/>
</dbReference>
<dbReference type="InterPro" id="IPR006001">
    <property type="entry name" value="Therm_gnt_kin"/>
</dbReference>
<evidence type="ECO:0000256" key="1">
    <source>
        <dbReference type="ARBA" id="ARBA00004761"/>
    </source>
</evidence>
<dbReference type="CDD" id="cd02021">
    <property type="entry name" value="GntK"/>
    <property type="match status" value="1"/>
</dbReference>
<sequence length="171" mass="17632">MGIRIVVMGVSAAGKSTVGRLLADRLGLPFRDADDLHPASNVAKMAAGAPLDDADRGPWLHAVGAELEAAPGIVLACSALKRSYRDRLRAAAPSVVFVLLHGSVELLSARAAARTEHFMPPSLLASQLAVLEPLAAEETGITVDVAGTPTEIVDRAIAGLAPFLGAVTPRS</sequence>
<protein>
    <recommendedName>
        <fullName evidence="3 10">Gluconokinase</fullName>
        <ecNumber evidence="3 10">2.7.1.12</ecNumber>
    </recommendedName>
</protein>
<dbReference type="GO" id="GO:0019521">
    <property type="term" value="P:D-gluconate metabolic process"/>
    <property type="evidence" value="ECO:0007669"/>
    <property type="project" value="UniProtKB-KW"/>
</dbReference>
<comment type="similarity">
    <text evidence="2 10">Belongs to the gluconokinase GntK/GntV family.</text>
</comment>
<evidence type="ECO:0000256" key="3">
    <source>
        <dbReference type="ARBA" id="ARBA00012054"/>
    </source>
</evidence>
<proteinExistence type="inferred from homology"/>
<keyword evidence="7 10" id="KW-0067">ATP-binding</keyword>
<dbReference type="OrthoDB" id="9795716at2"/>
<gene>
    <name evidence="11" type="ORF">ESP57_06305</name>
</gene>
<dbReference type="RefSeq" id="WP_129230951.1">
    <property type="nucleotide sequence ID" value="NZ_SDPO01000002.1"/>
</dbReference>
<evidence type="ECO:0000256" key="10">
    <source>
        <dbReference type="RuleBase" id="RU363066"/>
    </source>
</evidence>